<dbReference type="PANTHER" id="PTHR21047:SF2">
    <property type="entry name" value="THYMIDINE DIPHOSPHO-4-KETO-RHAMNOSE 3,5-EPIMERASE"/>
    <property type="match status" value="1"/>
</dbReference>
<feature type="binding site" evidence="6">
    <location>
        <position position="119"/>
    </location>
    <ligand>
        <name>substrate</name>
    </ligand>
</feature>
<proteinExistence type="inferred from homology"/>
<feature type="binding site" evidence="6">
    <location>
        <begin position="47"/>
        <end position="49"/>
    </location>
    <ligand>
        <name>substrate</name>
    </ligand>
</feature>
<feature type="binding site" evidence="6">
    <location>
        <position position="143"/>
    </location>
    <ligand>
        <name>substrate</name>
    </ligand>
</feature>
<sequence>MEIVKTAIAGCLLLKPRIYRDERGWFYESFNAEVLRDFVPEVMNFVQDNRSCSAKHVLRGLHFQQAPHAQAKIIQVIQGKVRDAVVDLRKDSPTYLQHFVIELDASDHQLMYIPAGLAHGFLSLEDETVFQYKCSAFYNPESESGIRFDDPDLALDWGVGHDNIRLSGKDRDLPSLKEVIG</sequence>
<dbReference type="RefSeq" id="WP_092981377.1">
    <property type="nucleotide sequence ID" value="NZ_FOYQ01000001.1"/>
</dbReference>
<gene>
    <name evidence="9" type="ORF">SAMN04490243_1137</name>
</gene>
<feature type="binding site" evidence="6">
    <location>
        <position position="23"/>
    </location>
    <ligand>
        <name>substrate</name>
    </ligand>
</feature>
<dbReference type="Gene3D" id="2.60.120.10">
    <property type="entry name" value="Jelly Rolls"/>
    <property type="match status" value="1"/>
</dbReference>
<keyword evidence="10" id="KW-1185">Reference proteome</keyword>
<name>A0A1I6G2N7_9FLAO</name>
<comment type="pathway">
    <text evidence="8">Carbohydrate biosynthesis; dTDP-L-rhamnose biosynthesis.</text>
</comment>
<dbReference type="InterPro" id="IPR000888">
    <property type="entry name" value="RmlC-like"/>
</dbReference>
<dbReference type="GO" id="GO:0008830">
    <property type="term" value="F:dTDP-4-dehydrorhamnose 3,5-epimerase activity"/>
    <property type="evidence" value="ECO:0007669"/>
    <property type="project" value="UniProtKB-UniRule"/>
</dbReference>
<comment type="function">
    <text evidence="2 8">Catalyzes the epimerization of the C3' and C5'positions of dTDP-6-deoxy-D-xylo-4-hexulose, forming dTDP-6-deoxy-L-lyxo-4-hexulose.</text>
</comment>
<dbReference type="EMBL" id="FOYQ01000001">
    <property type="protein sequence ID" value="SFR36449.1"/>
    <property type="molecule type" value="Genomic_DNA"/>
</dbReference>
<protein>
    <recommendedName>
        <fullName evidence="4 8">dTDP-4-dehydrorhamnose 3,5-epimerase</fullName>
        <ecNumber evidence="3 8">5.1.3.13</ecNumber>
    </recommendedName>
    <alternativeName>
        <fullName evidence="8">Thymidine diphospho-4-keto-rhamnose 3,5-epimerase</fullName>
    </alternativeName>
</protein>
<evidence type="ECO:0000256" key="8">
    <source>
        <dbReference type="RuleBase" id="RU364069"/>
    </source>
</evidence>
<feature type="binding site" evidence="6">
    <location>
        <position position="59"/>
    </location>
    <ligand>
        <name>substrate</name>
    </ligand>
</feature>
<evidence type="ECO:0000256" key="4">
    <source>
        <dbReference type="ARBA" id="ARBA00019595"/>
    </source>
</evidence>
<comment type="catalytic activity">
    <reaction evidence="1 8">
        <text>dTDP-4-dehydro-6-deoxy-alpha-D-glucose = dTDP-4-dehydro-beta-L-rhamnose</text>
        <dbReference type="Rhea" id="RHEA:16969"/>
        <dbReference type="ChEBI" id="CHEBI:57649"/>
        <dbReference type="ChEBI" id="CHEBI:62830"/>
        <dbReference type="EC" id="5.1.3.13"/>
    </reaction>
</comment>
<evidence type="ECO:0000256" key="2">
    <source>
        <dbReference type="ARBA" id="ARBA00001997"/>
    </source>
</evidence>
<dbReference type="NCBIfam" id="TIGR01221">
    <property type="entry name" value="rmlC"/>
    <property type="match status" value="1"/>
</dbReference>
<evidence type="ECO:0000313" key="10">
    <source>
        <dbReference type="Proteomes" id="UP000199534"/>
    </source>
</evidence>
<evidence type="ECO:0000256" key="6">
    <source>
        <dbReference type="PIRSR" id="PIRSR600888-2"/>
    </source>
</evidence>
<dbReference type="EC" id="5.1.3.13" evidence="3 8"/>
<dbReference type="Pfam" id="PF00908">
    <property type="entry name" value="dTDP_sugar_isom"/>
    <property type="match status" value="1"/>
</dbReference>
<accession>A0A1I6G2N7</accession>
<feature type="binding site" evidence="6">
    <location>
        <position position="72"/>
    </location>
    <ligand>
        <name>substrate</name>
    </ligand>
</feature>
<dbReference type="CDD" id="cd00438">
    <property type="entry name" value="cupin_RmlC"/>
    <property type="match status" value="1"/>
</dbReference>
<dbReference type="SUPFAM" id="SSF51182">
    <property type="entry name" value="RmlC-like cupins"/>
    <property type="match status" value="1"/>
</dbReference>
<reference evidence="9 10" key="1">
    <citation type="submission" date="2016-10" db="EMBL/GenBank/DDBJ databases">
        <authorList>
            <person name="de Groot N.N."/>
        </authorList>
    </citation>
    <scope>NUCLEOTIDE SEQUENCE [LARGE SCALE GENOMIC DNA]</scope>
    <source>
        <strain evidence="9 10">DSM 21019</strain>
    </source>
</reference>
<dbReference type="InterPro" id="IPR014710">
    <property type="entry name" value="RmlC-like_jellyroll"/>
</dbReference>
<feature type="binding site" evidence="6">
    <location>
        <position position="165"/>
    </location>
    <ligand>
        <name>substrate</name>
    </ligand>
</feature>
<dbReference type="GO" id="GO:0019305">
    <property type="term" value="P:dTDP-rhamnose biosynthetic process"/>
    <property type="evidence" value="ECO:0007669"/>
    <property type="project" value="UniProtKB-UniRule"/>
</dbReference>
<feature type="site" description="Participates in a stacking interaction with the thymidine ring of dTDP-4-oxo-6-deoxyglucose" evidence="7">
    <location>
        <position position="138"/>
    </location>
</feature>
<dbReference type="GO" id="GO:0005829">
    <property type="term" value="C:cytosol"/>
    <property type="evidence" value="ECO:0007669"/>
    <property type="project" value="TreeGrafter"/>
</dbReference>
<dbReference type="UniPathway" id="UPA00124"/>
<feature type="active site" description="Proton acceptor" evidence="5">
    <location>
        <position position="62"/>
    </location>
</feature>
<dbReference type="Proteomes" id="UP000199534">
    <property type="component" value="Unassembled WGS sequence"/>
</dbReference>
<dbReference type="GO" id="GO:0000271">
    <property type="term" value="P:polysaccharide biosynthetic process"/>
    <property type="evidence" value="ECO:0007669"/>
    <property type="project" value="TreeGrafter"/>
</dbReference>
<evidence type="ECO:0000256" key="3">
    <source>
        <dbReference type="ARBA" id="ARBA00012098"/>
    </source>
</evidence>
<dbReference type="OrthoDB" id="9800680at2"/>
<comment type="subunit">
    <text evidence="8">Homodimer.</text>
</comment>
<dbReference type="PANTHER" id="PTHR21047">
    <property type="entry name" value="DTDP-6-DEOXY-D-GLUCOSE-3,5 EPIMERASE"/>
    <property type="match status" value="1"/>
</dbReference>
<comment type="similarity">
    <text evidence="8">Belongs to the dTDP-4-dehydrorhamnose 3,5-epimerase family.</text>
</comment>
<evidence type="ECO:0000256" key="7">
    <source>
        <dbReference type="PIRSR" id="PIRSR600888-3"/>
    </source>
</evidence>
<dbReference type="STRING" id="400055.SAMN04490243_1137"/>
<feature type="binding site" evidence="6">
    <location>
        <position position="28"/>
    </location>
    <ligand>
        <name>substrate</name>
    </ligand>
</feature>
<keyword evidence="8" id="KW-0413">Isomerase</keyword>
<dbReference type="InterPro" id="IPR011051">
    <property type="entry name" value="RmlC_Cupin_sf"/>
</dbReference>
<evidence type="ECO:0000256" key="5">
    <source>
        <dbReference type="PIRSR" id="PIRSR600888-1"/>
    </source>
</evidence>
<evidence type="ECO:0000313" key="9">
    <source>
        <dbReference type="EMBL" id="SFR36449.1"/>
    </source>
</evidence>
<feature type="active site" description="Proton donor" evidence="5">
    <location>
        <position position="132"/>
    </location>
</feature>
<organism evidence="9 10">
    <name type="scientific">Robiginitalea myxolifaciens</name>
    <dbReference type="NCBI Taxonomy" id="400055"/>
    <lineage>
        <taxon>Bacteria</taxon>
        <taxon>Pseudomonadati</taxon>
        <taxon>Bacteroidota</taxon>
        <taxon>Flavobacteriia</taxon>
        <taxon>Flavobacteriales</taxon>
        <taxon>Flavobacteriaceae</taxon>
        <taxon>Robiginitalea</taxon>
    </lineage>
</organism>
<dbReference type="AlphaFoldDB" id="A0A1I6G2N7"/>
<evidence type="ECO:0000256" key="1">
    <source>
        <dbReference type="ARBA" id="ARBA00001298"/>
    </source>
</evidence>